<dbReference type="Proteomes" id="UP000233469">
    <property type="component" value="Unassembled WGS sequence"/>
</dbReference>
<gene>
    <name evidence="1" type="ORF">RhiirC2_792694</name>
</gene>
<comment type="caution">
    <text evidence="1">The sequence shown here is derived from an EMBL/GenBank/DDBJ whole genome shotgun (WGS) entry which is preliminary data.</text>
</comment>
<protein>
    <submittedName>
        <fullName evidence="1">Uncharacterized protein</fullName>
    </submittedName>
</protein>
<reference evidence="1 2" key="1">
    <citation type="submission" date="2016-04" db="EMBL/GenBank/DDBJ databases">
        <title>Genome analyses suggest a sexual origin of heterokaryosis in a supposedly ancient asexual fungus.</title>
        <authorList>
            <person name="Ropars J."/>
            <person name="Sedzielewska K."/>
            <person name="Noel J."/>
            <person name="Charron P."/>
            <person name="Farinelli L."/>
            <person name="Marton T."/>
            <person name="Kruger M."/>
            <person name="Pelin A."/>
            <person name="Brachmann A."/>
            <person name="Corradi N."/>
        </authorList>
    </citation>
    <scope>NUCLEOTIDE SEQUENCE [LARGE SCALE GENOMIC DNA]</scope>
    <source>
        <strain evidence="1 2">C2</strain>
    </source>
</reference>
<sequence>MEYRDVDILNADFIRLFQEYKNESDKEIKKILDEYLRKFDIEEENEDSDNSEKIREILSPEEHEIWEENIKDFDENEFENKNENVINTEGFGLSQNSDLNNLLNIKDFDNESEISDYNLQDLFQENILLNMANQDQIKRIIENALGFAPNALDNALGAEQTLADRIQTAGMGGIVAITCLRGIALQWYNEEKEKVAANLLILRIATRGQALHEMYQVNYFIQGLESMLEYQVRRSSPTNLNDAVNHIARREEEAKGKLLMKTMGLNIGQIGQEKNMEEILKEETNKYKKENEMYQKMQKPVNKKDIDDINKQIMRYFECNEVDHIRPECPQLRQRNNYRTQNNFNRNNNNERRNNNNRNINLMDYKRYDITKDASGLRLQLENFMKGIASFRLLVSLTHLSDFWDLDTASFSGSLKSAYYGDFQLFRYDILSASLKFLWHRFSTSFKLPEYEFTVCFSDLDALDSNFYLNGQAFGMEYWRSDYWMHRF</sequence>
<evidence type="ECO:0000313" key="2">
    <source>
        <dbReference type="Proteomes" id="UP000233469"/>
    </source>
</evidence>
<dbReference type="VEuPathDB" id="FungiDB:RhiirA1_483193"/>
<organism evidence="1 2">
    <name type="scientific">Rhizophagus irregularis</name>
    <dbReference type="NCBI Taxonomy" id="588596"/>
    <lineage>
        <taxon>Eukaryota</taxon>
        <taxon>Fungi</taxon>
        <taxon>Fungi incertae sedis</taxon>
        <taxon>Mucoromycota</taxon>
        <taxon>Glomeromycotina</taxon>
        <taxon>Glomeromycetes</taxon>
        <taxon>Glomerales</taxon>
        <taxon>Glomeraceae</taxon>
        <taxon>Rhizophagus</taxon>
    </lineage>
</organism>
<dbReference type="VEuPathDB" id="FungiDB:RhiirFUN_019163"/>
<dbReference type="VEuPathDB" id="FungiDB:FUN_010858"/>
<reference evidence="1 2" key="2">
    <citation type="submission" date="2017-10" db="EMBL/GenBank/DDBJ databases">
        <title>Extensive intraspecific genome diversity in a model arbuscular mycorrhizal fungus.</title>
        <authorList>
            <person name="Chen E.C.H."/>
            <person name="Morin E."/>
            <person name="Baudet D."/>
            <person name="Noel J."/>
            <person name="Ndikumana S."/>
            <person name="Charron P."/>
            <person name="St-Onge C."/>
            <person name="Giorgi J."/>
            <person name="Grigoriev I.V."/>
            <person name="Roux C."/>
            <person name="Martin F.M."/>
            <person name="Corradi N."/>
        </authorList>
    </citation>
    <scope>NUCLEOTIDE SEQUENCE [LARGE SCALE GENOMIC DNA]</scope>
    <source>
        <strain evidence="1 2">C2</strain>
    </source>
</reference>
<proteinExistence type="predicted"/>
<dbReference type="AlphaFoldDB" id="A0A2N1MGT4"/>
<evidence type="ECO:0000313" key="1">
    <source>
        <dbReference type="EMBL" id="PKK60867.1"/>
    </source>
</evidence>
<dbReference type="EMBL" id="LLXL01002430">
    <property type="protein sequence ID" value="PKK60867.1"/>
    <property type="molecule type" value="Genomic_DNA"/>
</dbReference>
<accession>A0A2N1MGT4</accession>
<name>A0A2N1MGT4_9GLOM</name>